<feature type="domain" description="Toprim" evidence="2">
    <location>
        <begin position="197"/>
        <end position="296"/>
    </location>
</feature>
<dbReference type="PROSITE" id="PS51199">
    <property type="entry name" value="SF4_HELICASE"/>
    <property type="match status" value="1"/>
</dbReference>
<dbReference type="Gene3D" id="3.40.50.300">
    <property type="entry name" value="P-loop containing nucleotide triphosphate hydrolases"/>
    <property type="match status" value="1"/>
</dbReference>
<name>A0A813KJA9_POLGL</name>
<evidence type="ECO:0000259" key="3">
    <source>
        <dbReference type="PROSITE" id="PS51199"/>
    </source>
</evidence>
<accession>A0A813KJA9</accession>
<dbReference type="GO" id="GO:0043139">
    <property type="term" value="F:5'-3' DNA helicase activity"/>
    <property type="evidence" value="ECO:0007669"/>
    <property type="project" value="InterPro"/>
</dbReference>
<dbReference type="AlphaFoldDB" id="A0A813KJA9"/>
<organism evidence="4 5">
    <name type="scientific">Polarella glacialis</name>
    <name type="common">Dinoflagellate</name>
    <dbReference type="NCBI Taxonomy" id="89957"/>
    <lineage>
        <taxon>Eukaryota</taxon>
        <taxon>Sar</taxon>
        <taxon>Alveolata</taxon>
        <taxon>Dinophyceae</taxon>
        <taxon>Suessiales</taxon>
        <taxon>Suessiaceae</taxon>
        <taxon>Polarella</taxon>
    </lineage>
</organism>
<evidence type="ECO:0000256" key="1">
    <source>
        <dbReference type="SAM" id="MobiDB-lite"/>
    </source>
</evidence>
<comment type="caution">
    <text evidence="4">The sequence shown here is derived from an EMBL/GenBank/DDBJ whole genome shotgun (WGS) entry which is preliminary data.</text>
</comment>
<dbReference type="SMART" id="SM00493">
    <property type="entry name" value="TOPRIM"/>
    <property type="match status" value="1"/>
</dbReference>
<proteinExistence type="predicted"/>
<evidence type="ECO:0000259" key="2">
    <source>
        <dbReference type="PROSITE" id="PS50880"/>
    </source>
</evidence>
<dbReference type="InterPro" id="IPR027032">
    <property type="entry name" value="Twinkle-like"/>
</dbReference>
<dbReference type="SUPFAM" id="SSF56731">
    <property type="entry name" value="DNA primase core"/>
    <property type="match status" value="1"/>
</dbReference>
<reference evidence="4" key="1">
    <citation type="submission" date="2021-02" db="EMBL/GenBank/DDBJ databases">
        <authorList>
            <person name="Dougan E. K."/>
            <person name="Rhodes N."/>
            <person name="Thang M."/>
            <person name="Chan C."/>
        </authorList>
    </citation>
    <scope>NUCLEOTIDE SEQUENCE</scope>
</reference>
<evidence type="ECO:0000313" key="5">
    <source>
        <dbReference type="Proteomes" id="UP000626109"/>
    </source>
</evidence>
<gene>
    <name evidence="4" type="ORF">PGLA2088_LOCUS35231</name>
</gene>
<dbReference type="Gene3D" id="3.40.1360.10">
    <property type="match status" value="1"/>
</dbReference>
<dbReference type="GO" id="GO:0006260">
    <property type="term" value="P:DNA replication"/>
    <property type="evidence" value="ECO:0007669"/>
    <property type="project" value="InterPro"/>
</dbReference>
<dbReference type="CDD" id="cd01029">
    <property type="entry name" value="TOPRIM_primases"/>
    <property type="match status" value="1"/>
</dbReference>
<feature type="region of interest" description="Disordered" evidence="1">
    <location>
        <begin position="69"/>
        <end position="112"/>
    </location>
</feature>
<dbReference type="Pfam" id="PF13481">
    <property type="entry name" value="AAA_25"/>
    <property type="match status" value="1"/>
</dbReference>
<dbReference type="InterPro" id="IPR034154">
    <property type="entry name" value="TOPRIM_DnaG/twinkle"/>
</dbReference>
<dbReference type="PROSITE" id="PS50880">
    <property type="entry name" value="TOPRIM"/>
    <property type="match status" value="1"/>
</dbReference>
<dbReference type="EMBL" id="CAJNNW010031780">
    <property type="protein sequence ID" value="CAE8709025.1"/>
    <property type="molecule type" value="Genomic_DNA"/>
</dbReference>
<dbReference type="SUPFAM" id="SSF52540">
    <property type="entry name" value="P-loop containing nucleoside triphosphate hydrolases"/>
    <property type="match status" value="1"/>
</dbReference>
<protein>
    <recommendedName>
        <fullName evidence="6">SF4 helicase domain-containing protein</fullName>
    </recommendedName>
</protein>
<dbReference type="Pfam" id="PF13155">
    <property type="entry name" value="Toprim_2"/>
    <property type="match status" value="1"/>
</dbReference>
<dbReference type="PANTHER" id="PTHR12873">
    <property type="entry name" value="T7-LIKE MITOCHONDRIAL DNA HELICASE"/>
    <property type="match status" value="1"/>
</dbReference>
<evidence type="ECO:0008006" key="6">
    <source>
        <dbReference type="Google" id="ProtNLM"/>
    </source>
</evidence>
<dbReference type="InterPro" id="IPR006171">
    <property type="entry name" value="TOPRIM_dom"/>
</dbReference>
<evidence type="ECO:0000313" key="4">
    <source>
        <dbReference type="EMBL" id="CAE8709025.1"/>
    </source>
</evidence>
<dbReference type="InterPro" id="IPR007694">
    <property type="entry name" value="DNA_helicase_DnaB-like_C"/>
</dbReference>
<dbReference type="GO" id="GO:0003697">
    <property type="term" value="F:single-stranded DNA binding"/>
    <property type="evidence" value="ECO:0007669"/>
    <property type="project" value="InterPro"/>
</dbReference>
<dbReference type="GO" id="GO:0005524">
    <property type="term" value="F:ATP binding"/>
    <property type="evidence" value="ECO:0007669"/>
    <property type="project" value="InterPro"/>
</dbReference>
<dbReference type="Proteomes" id="UP000626109">
    <property type="component" value="Unassembled WGS sequence"/>
</dbReference>
<feature type="domain" description="SF4 helicase" evidence="3">
    <location>
        <begin position="331"/>
        <end position="602"/>
    </location>
</feature>
<dbReference type="PANTHER" id="PTHR12873:SF0">
    <property type="entry name" value="TWINKLE MTDNA HELICASE"/>
    <property type="match status" value="1"/>
</dbReference>
<dbReference type="InterPro" id="IPR027417">
    <property type="entry name" value="P-loop_NTPase"/>
</dbReference>
<sequence>MDQMLYKYGGDQVLEGQQVTGLLCPECGGGQSRESAFSVKVQEGRFLCNCHRAKCRFHSSLPIPGEARAVSGHQPVASSSAGGSPKRAHLVPSAGHRGARFGSTQSAPMGKREPVSGQLLEYLVKERCIPEEVVRRNHVSQMKARFPDHGEEEAIVFAYHADDRVVAEKLRTIAKRFISTPGGEACLYGVDDLVGADVIVLTEGEMDKLSVEAAGIQAVASLHSGCGGGCSLAFGAAESLGHARRIVLATDGDEGGQMAAMQMAKQLGYFKCFAVKWPEGCKDANDVLRTHGPVELKRLIDNAIPITPFGVQLFNDEVFQTVQRRISGDIPYEFIRGVPTGWARLDRCYRPVKGEMTSVTGIPGSGKSEWLLSLVMNLAEDRGWRTLLYTFEATDRNLSVQLMEKKLRKPYSEISQEEADTCQTWLWEHFCIGTSEEYESPTIDAVLEMATAEADSAEGLDGLIIDPYNYLTRSQEVETDFISHMLSKIKQFAHEKKVHVWVVAHPTKSSGWAGNQRSNGKDAPEDVVPSLYDISGSAHWYNKTDMGIVVHRVKMMNEKGEQVPTKNVEVHIQKVRNKEAIILVLWATGLLMRTSTDVGQVF</sequence>